<gene>
    <name evidence="4" type="ORF">Lsha_1891</name>
</gene>
<dbReference type="PATRIC" id="fig|1122169.6.peg.2167"/>
<dbReference type="eggNOG" id="ENOG5032YZ5">
    <property type="taxonomic scope" value="Bacteria"/>
</dbReference>
<evidence type="ECO:0000256" key="2">
    <source>
        <dbReference type="SAM" id="SignalP"/>
    </source>
</evidence>
<comment type="caution">
    <text evidence="4">The sequence shown here is derived from an EMBL/GenBank/DDBJ whole genome shotgun (WGS) entry which is preliminary data.</text>
</comment>
<dbReference type="AlphaFoldDB" id="A0A0W0YQP4"/>
<accession>A0A0W0YQP4</accession>
<evidence type="ECO:0000256" key="1">
    <source>
        <dbReference type="SAM" id="MobiDB-lite"/>
    </source>
</evidence>
<feature type="compositionally biased region" description="Polar residues" evidence="1">
    <location>
        <begin position="50"/>
        <end position="62"/>
    </location>
</feature>
<name>A0A0W0YQP4_9GAMM</name>
<protein>
    <recommendedName>
        <fullName evidence="3">DUF4124 domain-containing protein</fullName>
    </recommendedName>
</protein>
<evidence type="ECO:0000313" key="5">
    <source>
        <dbReference type="Proteomes" id="UP000054600"/>
    </source>
</evidence>
<proteinExistence type="predicted"/>
<evidence type="ECO:0000259" key="3">
    <source>
        <dbReference type="Pfam" id="PF13511"/>
    </source>
</evidence>
<dbReference type="OrthoDB" id="7062774at2"/>
<dbReference type="Pfam" id="PF13511">
    <property type="entry name" value="DUF4124"/>
    <property type="match status" value="1"/>
</dbReference>
<feature type="compositionally biased region" description="Low complexity" evidence="1">
    <location>
        <begin position="179"/>
        <end position="197"/>
    </location>
</feature>
<organism evidence="4 5">
    <name type="scientific">Legionella shakespearei DSM 23087</name>
    <dbReference type="NCBI Taxonomy" id="1122169"/>
    <lineage>
        <taxon>Bacteria</taxon>
        <taxon>Pseudomonadati</taxon>
        <taxon>Pseudomonadota</taxon>
        <taxon>Gammaproteobacteria</taxon>
        <taxon>Legionellales</taxon>
        <taxon>Legionellaceae</taxon>
        <taxon>Legionella</taxon>
    </lineage>
</organism>
<evidence type="ECO:0000313" key="4">
    <source>
        <dbReference type="EMBL" id="KTD59195.1"/>
    </source>
</evidence>
<dbReference type="EMBL" id="LNYW01000049">
    <property type="protein sequence ID" value="KTD59195.1"/>
    <property type="molecule type" value="Genomic_DNA"/>
</dbReference>
<dbReference type="RefSeq" id="WP_018576873.1">
    <property type="nucleotide sequence ID" value="NZ_KB892393.1"/>
</dbReference>
<feature type="domain" description="DUF4124" evidence="3">
    <location>
        <begin position="8"/>
        <end position="57"/>
    </location>
</feature>
<feature type="region of interest" description="Disordered" evidence="1">
    <location>
        <begin position="174"/>
        <end position="197"/>
    </location>
</feature>
<sequence length="197" mass="20973">MKIRVLAALLMALVSTSQAQIFKWTDSQGVVHFSDNPHSGAKKVEVPEAQSFSPPVSQTPVTPQEPKKTSVPGDPKYTKVSIMQPLNEATIRNNQGYVVVAVELEPALVDGDMLQMVFDGAPMGEPQPNTLFQLNGIYRGQHTIAVQVINAAGEVLLTSDPITIFMHRPRVGMGGSNKAGTPVNNNAGNAAGTTGNK</sequence>
<feature type="signal peptide" evidence="2">
    <location>
        <begin position="1"/>
        <end position="19"/>
    </location>
</feature>
<keyword evidence="2" id="KW-0732">Signal</keyword>
<reference evidence="4 5" key="1">
    <citation type="submission" date="2015-11" db="EMBL/GenBank/DDBJ databases">
        <title>Genomic analysis of 38 Legionella species identifies large and diverse effector repertoires.</title>
        <authorList>
            <person name="Burstein D."/>
            <person name="Amaro F."/>
            <person name="Zusman T."/>
            <person name="Lifshitz Z."/>
            <person name="Cohen O."/>
            <person name="Gilbert J.A."/>
            <person name="Pupko T."/>
            <person name="Shuman H.A."/>
            <person name="Segal G."/>
        </authorList>
    </citation>
    <scope>NUCLEOTIDE SEQUENCE [LARGE SCALE GENOMIC DNA]</scope>
    <source>
        <strain evidence="4 5">ATCC 49655</strain>
    </source>
</reference>
<keyword evidence="5" id="KW-1185">Reference proteome</keyword>
<dbReference type="Proteomes" id="UP000054600">
    <property type="component" value="Unassembled WGS sequence"/>
</dbReference>
<dbReference type="InterPro" id="IPR025392">
    <property type="entry name" value="DUF4124"/>
</dbReference>
<feature type="chain" id="PRO_5006917859" description="DUF4124 domain-containing protein" evidence="2">
    <location>
        <begin position="20"/>
        <end position="197"/>
    </location>
</feature>
<dbReference type="STRING" id="1122169.Lsha_1891"/>
<feature type="region of interest" description="Disordered" evidence="1">
    <location>
        <begin position="40"/>
        <end position="76"/>
    </location>
</feature>